<dbReference type="InterPro" id="IPR032803">
    <property type="entry name" value="PLDc_3"/>
</dbReference>
<dbReference type="PANTHER" id="PTHR10185">
    <property type="entry name" value="PHOSPHOLIPASE D - RELATED"/>
    <property type="match status" value="1"/>
</dbReference>
<dbReference type="Pfam" id="PF00614">
    <property type="entry name" value="PLDc"/>
    <property type="match status" value="1"/>
</dbReference>
<feature type="region of interest" description="Disordered" evidence="2">
    <location>
        <begin position="112"/>
        <end position="138"/>
    </location>
</feature>
<dbReference type="EMBL" id="JAODUO010000167">
    <property type="protein sequence ID" value="KAK2187389.1"/>
    <property type="molecule type" value="Genomic_DNA"/>
</dbReference>
<comment type="caution">
    <text evidence="4">The sequence shown here is derived from an EMBL/GenBank/DDBJ whole genome shotgun (WGS) entry which is preliminary data.</text>
</comment>
<evidence type="ECO:0000256" key="1">
    <source>
        <dbReference type="ARBA" id="ARBA00008664"/>
    </source>
</evidence>
<protein>
    <recommendedName>
        <fullName evidence="3">PLD phosphodiesterase domain-containing protein</fullName>
    </recommendedName>
</protein>
<dbReference type="Pfam" id="PF13918">
    <property type="entry name" value="PLDc_3"/>
    <property type="match status" value="1"/>
</dbReference>
<proteinExistence type="inferred from homology"/>
<evidence type="ECO:0000256" key="2">
    <source>
        <dbReference type="SAM" id="MobiDB-lite"/>
    </source>
</evidence>
<accession>A0AAD9P3I2</accession>
<dbReference type="PANTHER" id="PTHR10185:SF17">
    <property type="entry name" value="GM01519P-RELATED"/>
    <property type="match status" value="1"/>
</dbReference>
<sequence>MLLVDGKHFYVGSANFDWRALTQVKELGASVYNCSCLAEDMQKIFDVYWFMGKPNQSLPHQWPMKYSTSFNRFTPLKVQLNNTRSTVYLARDWSQDNSETDHKTTTRLITRQQRDWSQDNSETGHKTTVRLITRQQRD</sequence>
<evidence type="ECO:0000313" key="4">
    <source>
        <dbReference type="EMBL" id="KAK2187389.1"/>
    </source>
</evidence>
<evidence type="ECO:0000259" key="3">
    <source>
        <dbReference type="PROSITE" id="PS50035"/>
    </source>
</evidence>
<dbReference type="Gene3D" id="3.30.870.10">
    <property type="entry name" value="Endonuclease Chain A"/>
    <property type="match status" value="1"/>
</dbReference>
<keyword evidence="5" id="KW-1185">Reference proteome</keyword>
<gene>
    <name evidence="4" type="ORF">NP493_167g02020</name>
</gene>
<dbReference type="GO" id="GO:0003824">
    <property type="term" value="F:catalytic activity"/>
    <property type="evidence" value="ECO:0007669"/>
    <property type="project" value="InterPro"/>
</dbReference>
<dbReference type="AlphaFoldDB" id="A0AAD9P3I2"/>
<name>A0AAD9P3I2_RIDPI</name>
<dbReference type="PROSITE" id="PS50035">
    <property type="entry name" value="PLD"/>
    <property type="match status" value="1"/>
</dbReference>
<comment type="similarity">
    <text evidence="1">Belongs to the phospholipase D family.</text>
</comment>
<reference evidence="4" key="1">
    <citation type="journal article" date="2023" name="Mol. Biol. Evol.">
        <title>Third-Generation Sequencing Reveals the Adaptive Role of the Epigenome in Three Deep-Sea Polychaetes.</title>
        <authorList>
            <person name="Perez M."/>
            <person name="Aroh O."/>
            <person name="Sun Y."/>
            <person name="Lan Y."/>
            <person name="Juniper S.K."/>
            <person name="Young C.R."/>
            <person name="Angers B."/>
            <person name="Qian P.Y."/>
        </authorList>
    </citation>
    <scope>NUCLEOTIDE SEQUENCE</scope>
    <source>
        <strain evidence="4">R07B-5</strain>
    </source>
</reference>
<feature type="domain" description="PLD phosphodiesterase" evidence="3">
    <location>
        <begin position="1"/>
        <end position="20"/>
    </location>
</feature>
<feature type="compositionally biased region" description="Basic and acidic residues" evidence="2">
    <location>
        <begin position="112"/>
        <end position="125"/>
    </location>
</feature>
<dbReference type="InterPro" id="IPR001736">
    <property type="entry name" value="PLipase_D/transphosphatidylase"/>
</dbReference>
<organism evidence="4 5">
    <name type="scientific">Ridgeia piscesae</name>
    <name type="common">Tubeworm</name>
    <dbReference type="NCBI Taxonomy" id="27915"/>
    <lineage>
        <taxon>Eukaryota</taxon>
        <taxon>Metazoa</taxon>
        <taxon>Spiralia</taxon>
        <taxon>Lophotrochozoa</taxon>
        <taxon>Annelida</taxon>
        <taxon>Polychaeta</taxon>
        <taxon>Sedentaria</taxon>
        <taxon>Canalipalpata</taxon>
        <taxon>Sabellida</taxon>
        <taxon>Siboglinidae</taxon>
        <taxon>Ridgeia</taxon>
    </lineage>
</organism>
<dbReference type="Proteomes" id="UP001209878">
    <property type="component" value="Unassembled WGS sequence"/>
</dbReference>
<evidence type="ECO:0000313" key="5">
    <source>
        <dbReference type="Proteomes" id="UP001209878"/>
    </source>
</evidence>
<dbReference type="InterPro" id="IPR050874">
    <property type="entry name" value="Diverse_PLD-related"/>
</dbReference>
<dbReference type="SUPFAM" id="SSF56024">
    <property type="entry name" value="Phospholipase D/nuclease"/>
    <property type="match status" value="1"/>
</dbReference>